<dbReference type="Gene3D" id="1.25.40.20">
    <property type="entry name" value="Ankyrin repeat-containing domain"/>
    <property type="match status" value="2"/>
</dbReference>
<protein>
    <submittedName>
        <fullName evidence="4">Ankyrin repeat domain-containing protein</fullName>
    </submittedName>
</protein>
<dbReference type="KEGG" id="ppel:H6H00_10045"/>
<dbReference type="PROSITE" id="PS50297">
    <property type="entry name" value="ANK_REP_REGION"/>
    <property type="match status" value="1"/>
</dbReference>
<dbReference type="RefSeq" id="WP_185721021.1">
    <property type="nucleotide sequence ID" value="NZ_BAAAWI010000001.1"/>
</dbReference>
<dbReference type="PANTHER" id="PTHR24189">
    <property type="entry name" value="MYOTROPHIN"/>
    <property type="match status" value="1"/>
</dbReference>
<evidence type="ECO:0000313" key="4">
    <source>
        <dbReference type="EMBL" id="QNG54198.1"/>
    </source>
</evidence>
<evidence type="ECO:0000256" key="2">
    <source>
        <dbReference type="ARBA" id="ARBA00023043"/>
    </source>
</evidence>
<keyword evidence="2 3" id="KW-0040">ANK repeat</keyword>
<proteinExistence type="predicted"/>
<dbReference type="InterPro" id="IPR002110">
    <property type="entry name" value="Ankyrin_rpt"/>
</dbReference>
<dbReference type="AlphaFoldDB" id="A0A7G7MN37"/>
<dbReference type="PROSITE" id="PS50088">
    <property type="entry name" value="ANK_REPEAT"/>
    <property type="match status" value="1"/>
</dbReference>
<sequence length="493" mass="52043">MPTVPLPDDPDLGQLRKQARDLQTSVRAAWPGSLDLVAELHPDGAPADPARWPLHAAQLVLARLYRFPSWPAMVRHVGIVAEHRRAPDTAPPSDDPATEFLRRVCLTFGGADGPLQATAAAVLDAHPGIARGDVWVAAARADVDEVARLLTADPGLAVREGGPHRWPPIAYLVFARHDPAPGRDAVVATARLLLDHGADPDTGYLWHGLPSPFTLLTGAFGGGEGGQPPHPHQHALARVLLDAGADPNDAQALYNRMFDPADDHLEILLAAGLGHGDGGPWRRRLGSALDSPAELLRQQLSWAVTHDLVGRVALLAEHGVDLLAPLPGRYGVAERPPYAVALTSGRFAVADLLERLGAAVPLEPTERVLAAVLAGDRSAVPDPDVLARARAARPGLVVWAAVAAGPDAVRLAVELGWDVSARARTDVPSEQGWETALHHAAGRGAVDLARLLLDLGADPTVRDGRFAATPAEWAGHAGHPELVSVLGRARPGR</sequence>
<dbReference type="Proteomes" id="UP000515728">
    <property type="component" value="Chromosome"/>
</dbReference>
<dbReference type="InterPro" id="IPR036770">
    <property type="entry name" value="Ankyrin_rpt-contain_sf"/>
</dbReference>
<keyword evidence="5" id="KW-1185">Reference proteome</keyword>
<dbReference type="Pfam" id="PF13857">
    <property type="entry name" value="Ank_5"/>
    <property type="match status" value="1"/>
</dbReference>
<feature type="repeat" description="ANK" evidence="3">
    <location>
        <begin position="432"/>
        <end position="464"/>
    </location>
</feature>
<gene>
    <name evidence="4" type="ORF">H6H00_10045</name>
</gene>
<dbReference type="PANTHER" id="PTHR24189:SF50">
    <property type="entry name" value="ANKYRIN REPEAT AND SOCS BOX PROTEIN 2"/>
    <property type="match status" value="1"/>
</dbReference>
<organism evidence="4 5">
    <name type="scientific">Pseudonocardia petroleophila</name>
    <dbReference type="NCBI Taxonomy" id="37331"/>
    <lineage>
        <taxon>Bacteria</taxon>
        <taxon>Bacillati</taxon>
        <taxon>Actinomycetota</taxon>
        <taxon>Actinomycetes</taxon>
        <taxon>Pseudonocardiales</taxon>
        <taxon>Pseudonocardiaceae</taxon>
        <taxon>Pseudonocardia</taxon>
    </lineage>
</organism>
<dbReference type="InterPro" id="IPR050745">
    <property type="entry name" value="Multifunctional_regulatory"/>
</dbReference>
<dbReference type="SMART" id="SM00248">
    <property type="entry name" value="ANK"/>
    <property type="match status" value="3"/>
</dbReference>
<evidence type="ECO:0000256" key="3">
    <source>
        <dbReference type="PROSITE-ProRule" id="PRU00023"/>
    </source>
</evidence>
<dbReference type="EMBL" id="CP060131">
    <property type="protein sequence ID" value="QNG54198.1"/>
    <property type="molecule type" value="Genomic_DNA"/>
</dbReference>
<evidence type="ECO:0000313" key="5">
    <source>
        <dbReference type="Proteomes" id="UP000515728"/>
    </source>
</evidence>
<evidence type="ECO:0000256" key="1">
    <source>
        <dbReference type="ARBA" id="ARBA00022737"/>
    </source>
</evidence>
<accession>A0A7G7MN37</accession>
<reference evidence="4 5" key="1">
    <citation type="submission" date="2020-08" db="EMBL/GenBank/DDBJ databases">
        <authorList>
            <person name="Mo P."/>
        </authorList>
    </citation>
    <scope>NUCLEOTIDE SEQUENCE [LARGE SCALE GENOMIC DNA]</scope>
    <source>
        <strain evidence="4 5">CGMCC 4.1532</strain>
    </source>
</reference>
<keyword evidence="1" id="KW-0677">Repeat</keyword>
<dbReference type="SUPFAM" id="SSF48403">
    <property type="entry name" value="Ankyrin repeat"/>
    <property type="match status" value="1"/>
</dbReference>
<name>A0A7G7MN37_9PSEU</name>